<gene>
    <name evidence="5" type="ORF">GCM10007416_23660</name>
</gene>
<keyword evidence="5" id="KW-0540">Nuclease</keyword>
<dbReference type="InterPro" id="IPR044946">
    <property type="entry name" value="Restrct_endonuc_typeI_TRD_sf"/>
</dbReference>
<comment type="caution">
    <text evidence="5">The sequence shown here is derived from an EMBL/GenBank/DDBJ whole genome shotgun (WGS) entry which is preliminary data.</text>
</comment>
<evidence type="ECO:0000256" key="3">
    <source>
        <dbReference type="ARBA" id="ARBA00023125"/>
    </source>
</evidence>
<reference evidence="6" key="1">
    <citation type="journal article" date="2019" name="Int. J. Syst. Evol. Microbiol.">
        <title>The Global Catalogue of Microorganisms (GCM) 10K type strain sequencing project: providing services to taxonomists for standard genome sequencing and annotation.</title>
        <authorList>
            <consortium name="The Broad Institute Genomics Platform"/>
            <consortium name="The Broad Institute Genome Sequencing Center for Infectious Disease"/>
            <person name="Wu L."/>
            <person name="Ma J."/>
        </authorList>
    </citation>
    <scope>NUCLEOTIDE SEQUENCE [LARGE SCALE GENOMIC DNA]</scope>
    <source>
        <strain evidence="6">CGMCC 1.12404</strain>
    </source>
</reference>
<dbReference type="Proteomes" id="UP000617979">
    <property type="component" value="Unassembled WGS sequence"/>
</dbReference>
<keyword evidence="5" id="KW-0255">Endonuclease</keyword>
<proteinExistence type="inferred from homology"/>
<keyword evidence="6" id="KW-1185">Reference proteome</keyword>
<dbReference type="Gene3D" id="1.10.287.1120">
    <property type="entry name" value="Bipartite methylase S protein"/>
    <property type="match status" value="1"/>
</dbReference>
<dbReference type="Gene3D" id="3.90.220.20">
    <property type="entry name" value="DNA methylase specificity domains"/>
    <property type="match status" value="2"/>
</dbReference>
<name>A0ABQ1GSY5_9BACL</name>
<dbReference type="CDD" id="cd17243">
    <property type="entry name" value="RMtype1_S_AchA6I-TRD2-CR2_like"/>
    <property type="match status" value="1"/>
</dbReference>
<dbReference type="PANTHER" id="PTHR30408:SF12">
    <property type="entry name" value="TYPE I RESTRICTION ENZYME MJAVIII SPECIFICITY SUBUNIT"/>
    <property type="match status" value="1"/>
</dbReference>
<comment type="similarity">
    <text evidence="1">Belongs to the type-I restriction system S methylase family.</text>
</comment>
<evidence type="ECO:0000313" key="5">
    <source>
        <dbReference type="EMBL" id="GGA49791.1"/>
    </source>
</evidence>
<dbReference type="SUPFAM" id="SSF116734">
    <property type="entry name" value="DNA methylase specificity domain"/>
    <property type="match status" value="2"/>
</dbReference>
<keyword evidence="3" id="KW-0238">DNA-binding</keyword>
<dbReference type="GO" id="GO:0004519">
    <property type="term" value="F:endonuclease activity"/>
    <property type="evidence" value="ECO:0007669"/>
    <property type="project" value="UniProtKB-KW"/>
</dbReference>
<dbReference type="EMBL" id="BMEX01000008">
    <property type="protein sequence ID" value="GGA49791.1"/>
    <property type="molecule type" value="Genomic_DNA"/>
</dbReference>
<accession>A0ABQ1GSY5</accession>
<evidence type="ECO:0000256" key="1">
    <source>
        <dbReference type="ARBA" id="ARBA00010923"/>
    </source>
</evidence>
<protein>
    <submittedName>
        <fullName evidence="5">Type I restriction endonuclease MjaXP subunit S</fullName>
    </submittedName>
</protein>
<feature type="domain" description="Type I restriction modification DNA specificity" evidence="4">
    <location>
        <begin position="210"/>
        <end position="368"/>
    </location>
</feature>
<keyword evidence="2" id="KW-0680">Restriction system</keyword>
<organism evidence="5 6">
    <name type="scientific">Kroppenstedtia guangzhouensis</name>
    <dbReference type="NCBI Taxonomy" id="1274356"/>
    <lineage>
        <taxon>Bacteria</taxon>
        <taxon>Bacillati</taxon>
        <taxon>Bacillota</taxon>
        <taxon>Bacilli</taxon>
        <taxon>Bacillales</taxon>
        <taxon>Thermoactinomycetaceae</taxon>
        <taxon>Kroppenstedtia</taxon>
    </lineage>
</organism>
<dbReference type="InterPro" id="IPR052021">
    <property type="entry name" value="Type-I_RS_S_subunit"/>
</dbReference>
<dbReference type="RefSeq" id="WP_188432736.1">
    <property type="nucleotide sequence ID" value="NZ_BMEX01000008.1"/>
</dbReference>
<feature type="domain" description="Type I restriction modification DNA specificity" evidence="4">
    <location>
        <begin position="4"/>
        <end position="179"/>
    </location>
</feature>
<sequence>MGVEGWENYKLSEIVEIIGGGTPKTSMKEYWNGDIPWLSVKDFNNDFRTVVQSEKTITKQGLENSSAKLLDKGDIVISARGTVGELTQLGRPMSFNQSCYGLKAKKVTTNDFVYYLLKHQIKDLQQKTHGSVFDTITKNTFNMLDVVLPPLQEQKQIAAILSALDDKIELNHRISQTLEAMAQALFQSWFVDFEPFRDGEFVESELGLIPKGWEVVSLDQIASFLNGIAMQKFPPEGREYLPVIKIKELRQGFTDQNSGKVSTKIQDQYIVNNGDVVFSWSGTLECKIWCGGKGALNQHLFKVTSNRYEKWFFYFWIQKHLERFRRIALDKATTMGHIKRKDLNDSKVLIPNDEIYTEINRLIKPLIEKYEGLLIETQTLQSLRDTLLPKLMSGEIRVPIEEKEASHDRSDGTEAG</sequence>
<dbReference type="Pfam" id="PF01420">
    <property type="entry name" value="Methylase_S"/>
    <property type="match status" value="2"/>
</dbReference>
<evidence type="ECO:0000256" key="2">
    <source>
        <dbReference type="ARBA" id="ARBA00022747"/>
    </source>
</evidence>
<dbReference type="PANTHER" id="PTHR30408">
    <property type="entry name" value="TYPE-1 RESTRICTION ENZYME ECOKI SPECIFICITY PROTEIN"/>
    <property type="match status" value="1"/>
</dbReference>
<dbReference type="InterPro" id="IPR000055">
    <property type="entry name" value="Restrct_endonuc_typeI_TRD"/>
</dbReference>
<evidence type="ECO:0000259" key="4">
    <source>
        <dbReference type="Pfam" id="PF01420"/>
    </source>
</evidence>
<evidence type="ECO:0000313" key="6">
    <source>
        <dbReference type="Proteomes" id="UP000617979"/>
    </source>
</evidence>
<keyword evidence="5" id="KW-0378">Hydrolase</keyword>